<dbReference type="InParanoid" id="A0A316YQI5"/>
<feature type="compositionally biased region" description="Acidic residues" evidence="1">
    <location>
        <begin position="577"/>
        <end position="588"/>
    </location>
</feature>
<feature type="region of interest" description="Disordered" evidence="1">
    <location>
        <begin position="393"/>
        <end position="438"/>
    </location>
</feature>
<dbReference type="RefSeq" id="XP_025378737.1">
    <property type="nucleotide sequence ID" value="XM_025524798.1"/>
</dbReference>
<feature type="compositionally biased region" description="Basic and acidic residues" evidence="1">
    <location>
        <begin position="301"/>
        <end position="311"/>
    </location>
</feature>
<dbReference type="OrthoDB" id="2017782at2759"/>
<reference evidence="2" key="1">
    <citation type="journal article" date="2018" name="Mol. Biol. Evol.">
        <title>Broad Genomic Sampling Reveals a Smut Pathogenic Ancestry of the Fungal Clade Ustilaginomycotina.</title>
        <authorList>
            <person name="Kijpornyongpan T."/>
            <person name="Mondo S.J."/>
            <person name="Barry K."/>
            <person name="Sandor L."/>
            <person name="Lee J."/>
            <person name="Lipzen A."/>
            <person name="Pangilinan J."/>
            <person name="LaButti K."/>
            <person name="Hainaut M."/>
            <person name="Henrissat B."/>
            <person name="Grigoriev I.V."/>
            <person name="Spatafora J.W."/>
            <person name="Aime M.C."/>
        </authorList>
    </citation>
    <scope>NUCLEOTIDE SEQUENCE [LARGE SCALE GENOMIC DNA]</scope>
    <source>
        <strain evidence="2">MCA 4198</strain>
    </source>
</reference>
<evidence type="ECO:0000313" key="3">
    <source>
        <dbReference type="Proteomes" id="UP000245768"/>
    </source>
</evidence>
<accession>A0A316YQI5</accession>
<feature type="region of interest" description="Disordered" evidence="1">
    <location>
        <begin position="301"/>
        <end position="324"/>
    </location>
</feature>
<name>A0A316YQI5_9BASI</name>
<sequence>MAEAQAQATKRGAIQPRLAGVPTEIMDHIAYFCTTTTPGSDPDPPAATEWLAQREAGGTAAAADATSDSAAPPRGNESIFSTPPPAFATPPTNLLNMMLTCKRMYQQLNPDTNTGLYAKVFRDKFDTDAIARRFGHDAISSRSLTAELKRRCTILKRIRAATHKGTLKIREESSPEDFDAEMEENLWLAFMMLMENDGRNILQLRWAHIEDYLSLHHSRVMLESALRPQFPPDSADRALALHLSYLLCDPDSLAYESRDESDEKLFVLRPFVFAAHKFDSYLAPWNMPRLPLARLVSDRDAPETEAARKDQDAEDNQTGSNPFLADLRPRVRSRVITHCGRQISIVPPNISHAACFSFFMKVERDPAVTDYSELRAVARREEADEEEVEALAAAAAARQREAASTSTTDSQRQSSSGPSSLATRRMQAATNRNPRLFRSRDHDKDVARLLSCLSPYCSPGLKPLFHAGDFEGAWEGRFSFFDFDSYREMLAGKMRSLYEGPFGEQPQVWKVREHYVKLDYSRLDEGGKGSILNAGFKNDEEEPNKKRGAFRWTDLKAGKVPQAESNGFGIQKRIDGDADGEEQADDGSLDGIYWPGINSALSTSSILGKRQLEDADVNDDEAAPKRSGRVIPSDWHLYPSFGDEGSSIQASSSSNSDRYEILLSGTGHSAWGRFILRGRVRSWDGMMIMTKEYRPDGRGRWLYRGYAVAGGKLVGRWRDTFTPQEMNGYEGCFLLHRREDV</sequence>
<evidence type="ECO:0008006" key="4">
    <source>
        <dbReference type="Google" id="ProtNLM"/>
    </source>
</evidence>
<feature type="region of interest" description="Disordered" evidence="1">
    <location>
        <begin position="55"/>
        <end position="87"/>
    </location>
</feature>
<feature type="compositionally biased region" description="Low complexity" evidence="1">
    <location>
        <begin position="393"/>
        <end position="420"/>
    </location>
</feature>
<gene>
    <name evidence="2" type="ORF">FA10DRAFT_300140</name>
</gene>
<dbReference type="EMBL" id="KZ819635">
    <property type="protein sequence ID" value="PWN91539.1"/>
    <property type="molecule type" value="Genomic_DNA"/>
</dbReference>
<keyword evidence="3" id="KW-1185">Reference proteome</keyword>
<dbReference type="GeneID" id="37046714"/>
<dbReference type="AlphaFoldDB" id="A0A316YQI5"/>
<protein>
    <recommendedName>
        <fullName evidence="4">F-box domain-containing protein</fullName>
    </recommendedName>
</protein>
<proteinExistence type="predicted"/>
<evidence type="ECO:0000256" key="1">
    <source>
        <dbReference type="SAM" id="MobiDB-lite"/>
    </source>
</evidence>
<organism evidence="2 3">
    <name type="scientific">Acaromyces ingoldii</name>
    <dbReference type="NCBI Taxonomy" id="215250"/>
    <lineage>
        <taxon>Eukaryota</taxon>
        <taxon>Fungi</taxon>
        <taxon>Dikarya</taxon>
        <taxon>Basidiomycota</taxon>
        <taxon>Ustilaginomycotina</taxon>
        <taxon>Exobasidiomycetes</taxon>
        <taxon>Exobasidiales</taxon>
        <taxon>Cryptobasidiaceae</taxon>
        <taxon>Acaromyces</taxon>
    </lineage>
</organism>
<feature type="region of interest" description="Disordered" evidence="1">
    <location>
        <begin position="566"/>
        <end position="591"/>
    </location>
</feature>
<feature type="compositionally biased region" description="Low complexity" evidence="1">
    <location>
        <begin position="56"/>
        <end position="71"/>
    </location>
</feature>
<evidence type="ECO:0000313" key="2">
    <source>
        <dbReference type="EMBL" id="PWN91539.1"/>
    </source>
</evidence>
<dbReference type="Proteomes" id="UP000245768">
    <property type="component" value="Unassembled WGS sequence"/>
</dbReference>